<feature type="compositionally biased region" description="Low complexity" evidence="1">
    <location>
        <begin position="213"/>
        <end position="226"/>
    </location>
</feature>
<comment type="caution">
    <text evidence="2">The sequence shown here is derived from an EMBL/GenBank/DDBJ whole genome shotgun (WGS) entry which is preliminary data.</text>
</comment>
<dbReference type="OrthoDB" id="694385at2759"/>
<feature type="compositionally biased region" description="Low complexity" evidence="1">
    <location>
        <begin position="15"/>
        <end position="27"/>
    </location>
</feature>
<evidence type="ECO:0000313" key="2">
    <source>
        <dbReference type="EMBL" id="OEL12730.1"/>
    </source>
</evidence>
<dbReference type="STRING" id="888268.A0A1E5UIM6"/>
<dbReference type="Pfam" id="PF05056">
    <property type="entry name" value="DUF674"/>
    <property type="match status" value="2"/>
</dbReference>
<dbReference type="Proteomes" id="UP000095767">
    <property type="component" value="Unassembled WGS sequence"/>
</dbReference>
<feature type="region of interest" description="Disordered" evidence="1">
    <location>
        <begin position="1"/>
        <end position="27"/>
    </location>
</feature>
<feature type="compositionally biased region" description="Polar residues" evidence="1">
    <location>
        <begin position="203"/>
        <end position="212"/>
    </location>
</feature>
<evidence type="ECO:0000313" key="3">
    <source>
        <dbReference type="Proteomes" id="UP000095767"/>
    </source>
</evidence>
<dbReference type="PANTHER" id="PTHR33103">
    <property type="entry name" value="OS01G0153900 PROTEIN"/>
    <property type="match status" value="1"/>
</dbReference>
<organism evidence="2 3">
    <name type="scientific">Dichanthelium oligosanthes</name>
    <dbReference type="NCBI Taxonomy" id="888268"/>
    <lineage>
        <taxon>Eukaryota</taxon>
        <taxon>Viridiplantae</taxon>
        <taxon>Streptophyta</taxon>
        <taxon>Embryophyta</taxon>
        <taxon>Tracheophyta</taxon>
        <taxon>Spermatophyta</taxon>
        <taxon>Magnoliopsida</taxon>
        <taxon>Liliopsida</taxon>
        <taxon>Poales</taxon>
        <taxon>Poaceae</taxon>
        <taxon>PACMAD clade</taxon>
        <taxon>Panicoideae</taxon>
        <taxon>Panicodae</taxon>
        <taxon>Paniceae</taxon>
        <taxon>Dichantheliinae</taxon>
        <taxon>Dichanthelium</taxon>
    </lineage>
</organism>
<protein>
    <recommendedName>
        <fullName evidence="4">DUF674 domain-containing protein</fullName>
    </recommendedName>
</protein>
<feature type="region of interest" description="Disordered" evidence="1">
    <location>
        <begin position="189"/>
        <end position="227"/>
    </location>
</feature>
<feature type="region of interest" description="Disordered" evidence="1">
    <location>
        <begin position="359"/>
        <end position="417"/>
    </location>
</feature>
<dbReference type="EMBL" id="LWDX02076045">
    <property type="protein sequence ID" value="OEL12730.1"/>
    <property type="molecule type" value="Genomic_DNA"/>
</dbReference>
<name>A0A1E5UIM6_9POAL</name>
<proteinExistence type="predicted"/>
<evidence type="ECO:0000256" key="1">
    <source>
        <dbReference type="SAM" id="MobiDB-lite"/>
    </source>
</evidence>
<gene>
    <name evidence="2" type="ORF">BAE44_0026249</name>
</gene>
<accession>A0A1E5UIM6</accession>
<reference evidence="2 3" key="1">
    <citation type="submission" date="2016-09" db="EMBL/GenBank/DDBJ databases">
        <title>The draft genome of Dichanthelium oligosanthes: A C3 panicoid grass species.</title>
        <authorList>
            <person name="Studer A.J."/>
            <person name="Schnable J.C."/>
            <person name="Brutnell T.P."/>
        </authorList>
    </citation>
    <scope>NUCLEOTIDE SEQUENCE [LARGE SCALE GENOMIC DNA]</scope>
    <source>
        <strain evidence="3">cv. Kellogg 1175</strain>
        <tissue evidence="2">Leaf</tissue>
    </source>
</reference>
<dbReference type="InterPro" id="IPR007750">
    <property type="entry name" value="DUF674"/>
</dbReference>
<dbReference type="AlphaFoldDB" id="A0A1E5UIM6"/>
<sequence>MQGAETRDALLVNDSLPSGPSTRLLPSTTTSASATACAAATASVPASIYSAYMWPPPASMPPLPSYYPQYPPPTQAALLPPPDAGLALLPPSLYRCHACYALGSPQGSNGFVQGVASYTVMDDLAVTPASNVSTVALLSRLGVKDLDVLEERMVTIGRKECLEILKVSLWSKTVLTYVFLGKTKKKRARTASDKDDDAANASETISSSDPNMSSGTAATPASSPPTMKLLVDTGSQRVLSAEAGKDVVDYIFGLLAMPLGAAGKLLAGDGGALVSIANVYASVQKMDAAYVQSEAARDALLLDPAAQAQAHPSPSAAADTELSLSEPAVSSPFASAVPPMFPYDPTATSVVFPFDVMEEASQPPAPPAPSSGIKFRPGSGDSQGGVVLQDHAGRCLPGQEEEGDHLRRLNDTGSTSE</sequence>
<evidence type="ECO:0008006" key="4">
    <source>
        <dbReference type="Google" id="ProtNLM"/>
    </source>
</evidence>
<dbReference type="PANTHER" id="PTHR33103:SF19">
    <property type="entry name" value="OS09G0544700 PROTEIN"/>
    <property type="match status" value="1"/>
</dbReference>
<keyword evidence="3" id="KW-1185">Reference proteome</keyword>